<gene>
    <name evidence="3" type="ORF">DL89DRAFT_269994</name>
</gene>
<dbReference type="SUPFAM" id="SSF53098">
    <property type="entry name" value="Ribonuclease H-like"/>
    <property type="match status" value="1"/>
</dbReference>
<dbReference type="InterPro" id="IPR012337">
    <property type="entry name" value="RNaseH-like_sf"/>
</dbReference>
<dbReference type="OrthoDB" id="10252740at2759"/>
<comment type="caution">
    <text evidence="3">The sequence shown here is derived from an EMBL/GenBank/DDBJ whole genome shotgun (WGS) entry which is preliminary data.</text>
</comment>
<dbReference type="Pfam" id="PF16488">
    <property type="entry name" value="ArgoL2"/>
    <property type="match status" value="1"/>
</dbReference>
<dbReference type="InterPro" id="IPR032474">
    <property type="entry name" value="Argonaute_N"/>
</dbReference>
<dbReference type="Pfam" id="PF16487">
    <property type="entry name" value="ArgoMid"/>
    <property type="match status" value="1"/>
</dbReference>
<evidence type="ECO:0000313" key="3">
    <source>
        <dbReference type="EMBL" id="ORX66436.1"/>
    </source>
</evidence>
<dbReference type="Pfam" id="PF16486">
    <property type="entry name" value="ArgoN"/>
    <property type="match status" value="1"/>
</dbReference>
<dbReference type="SUPFAM" id="SSF101690">
    <property type="entry name" value="PAZ domain"/>
    <property type="match status" value="1"/>
</dbReference>
<dbReference type="InterPro" id="IPR036397">
    <property type="entry name" value="RNaseH_sf"/>
</dbReference>
<feature type="region of interest" description="Disordered" evidence="1">
    <location>
        <begin position="1"/>
        <end position="24"/>
    </location>
</feature>
<reference evidence="3 4" key="1">
    <citation type="submission" date="2016-07" db="EMBL/GenBank/DDBJ databases">
        <title>Pervasive Adenine N6-methylation of Active Genes in Fungi.</title>
        <authorList>
            <consortium name="DOE Joint Genome Institute"/>
            <person name="Mondo S.J."/>
            <person name="Dannebaum R.O."/>
            <person name="Kuo R.C."/>
            <person name="Labutti K."/>
            <person name="Haridas S."/>
            <person name="Kuo A."/>
            <person name="Salamov A."/>
            <person name="Ahrendt S.R."/>
            <person name="Lipzen A."/>
            <person name="Sullivan W."/>
            <person name="Andreopoulos W.B."/>
            <person name="Clum A."/>
            <person name="Lindquist E."/>
            <person name="Daum C."/>
            <person name="Ramamoorthy G.K."/>
            <person name="Gryganskyi A."/>
            <person name="Culley D."/>
            <person name="Magnuson J.K."/>
            <person name="James T.Y."/>
            <person name="O'Malley M.A."/>
            <person name="Stajich J.E."/>
            <person name="Spatafora J.W."/>
            <person name="Visel A."/>
            <person name="Grigoriev I.V."/>
        </authorList>
    </citation>
    <scope>NUCLEOTIDE SEQUENCE [LARGE SCALE GENOMIC DNA]</scope>
    <source>
        <strain evidence="3 4">ATCC 12442</strain>
    </source>
</reference>
<proteinExistence type="predicted"/>
<dbReference type="GeneID" id="63805168"/>
<dbReference type="PROSITE" id="PS50822">
    <property type="entry name" value="PIWI"/>
    <property type="match status" value="1"/>
</dbReference>
<evidence type="ECO:0000256" key="1">
    <source>
        <dbReference type="SAM" id="MobiDB-lite"/>
    </source>
</evidence>
<dbReference type="Gene3D" id="3.40.50.2300">
    <property type="match status" value="1"/>
</dbReference>
<dbReference type="Gene3D" id="2.170.260.10">
    <property type="entry name" value="paz domain"/>
    <property type="match status" value="1"/>
</dbReference>
<feature type="domain" description="Piwi" evidence="2">
    <location>
        <begin position="492"/>
        <end position="786"/>
    </location>
</feature>
<dbReference type="Pfam" id="PF02171">
    <property type="entry name" value="Piwi"/>
    <property type="match status" value="1"/>
</dbReference>
<protein>
    <submittedName>
        <fullName evidence="3">Piwi-domain-containing protein</fullName>
    </submittedName>
</protein>
<organism evidence="3 4">
    <name type="scientific">Linderina pennispora</name>
    <dbReference type="NCBI Taxonomy" id="61395"/>
    <lineage>
        <taxon>Eukaryota</taxon>
        <taxon>Fungi</taxon>
        <taxon>Fungi incertae sedis</taxon>
        <taxon>Zoopagomycota</taxon>
        <taxon>Kickxellomycotina</taxon>
        <taxon>Kickxellomycetes</taxon>
        <taxon>Kickxellales</taxon>
        <taxon>Kickxellaceae</taxon>
        <taxon>Linderina</taxon>
    </lineage>
</organism>
<dbReference type="SMART" id="SM00950">
    <property type="entry name" value="Piwi"/>
    <property type="match status" value="1"/>
</dbReference>
<sequence>MGKKSKEVADQWQGLPKPPEKPSAAGTATEVLLNAFRISEIKCRHIYAYKATVVGAKRVPVAIKSELVKAAIGATDRYFVYDGGEFIFTPKSIIGKKDSIGDELKKTIPRLFGRPETMHQFEVTISMHRRYETKALKRYCDGDRSIPETYIHDLLFVLDRIFRVYPMIQLGVLGNTCVTEFEKIRTDAGFDIWWGFRQTVKAGQGSLFLSIHTKPVPVISGRTLQDMAMDFFRSKRVQSLEDLQIDDWRRMAPVLKNVKFRIPGSDATAWISGFSPVPASRVRIDGVPIAQFYKADIDTRLPCAKTALGTMVPVELCEVVPGQMLPKVSGYQQSQVFRFGSLSPQARQRITEHGIELLDTANNPDLKAFGITVSQQLEKFDARVLQTPQLKFRDDQAITPSHAHWQADRQKVIEGKQLVSWAIICFTNQRMVPQAMVSTFVNQLAKTCSKIGVQIACTAPPIRYAPMNCSIESEIRSACQAAETQSKVPVQLVMCVLPANSLARYGEIKRVGTTVVGVMTQCLLANNVRQGNNPKYTTLVGLKINTKLGGFTAGLQTHDMPGIDSTMVISADVNHTTEAGNMSVAAILSSVDLECRRFAGTVLQHPKKMEFIENFDVIVRHCLRIFYSKTKQKPKRIIYYRDGIGDSVLQTVKQLELDGIYKGCELIEPGYRPKVTMVIVRKRHHTRILPAPGQDLCTEAGGNGNCLPGTVLEQGVVNPCLFDFYLLAHASTIGTARPAYYMVLHDDSQFSVEDIQRLTYNLSYLYPIVPKAATMPAPVYYAHRLTGQGRFHTNIPFDQLSKFTGKRTDDVALVPVHRNLEGDMYFM</sequence>
<dbReference type="InterPro" id="IPR032473">
    <property type="entry name" value="Argonaute_Mid_dom"/>
</dbReference>
<dbReference type="RefSeq" id="XP_040740424.1">
    <property type="nucleotide sequence ID" value="XM_040888520.1"/>
</dbReference>
<dbReference type="InterPro" id="IPR003165">
    <property type="entry name" value="Piwi"/>
</dbReference>
<dbReference type="Gene3D" id="3.30.420.10">
    <property type="entry name" value="Ribonuclease H-like superfamily/Ribonuclease H"/>
    <property type="match status" value="1"/>
</dbReference>
<evidence type="ECO:0000259" key="2">
    <source>
        <dbReference type="PROSITE" id="PS50822"/>
    </source>
</evidence>
<dbReference type="AlphaFoldDB" id="A0A1Y1VZJ0"/>
<dbReference type="InterPro" id="IPR032472">
    <property type="entry name" value="ArgoL2"/>
</dbReference>
<dbReference type="STRING" id="61395.A0A1Y1VZJ0"/>
<accession>A0A1Y1VZJ0</accession>
<dbReference type="EMBL" id="MCFD01000015">
    <property type="protein sequence ID" value="ORX66436.1"/>
    <property type="molecule type" value="Genomic_DNA"/>
</dbReference>
<dbReference type="InterPro" id="IPR036085">
    <property type="entry name" value="PAZ_dom_sf"/>
</dbReference>
<dbReference type="GO" id="GO:0003676">
    <property type="term" value="F:nucleic acid binding"/>
    <property type="evidence" value="ECO:0007669"/>
    <property type="project" value="InterPro"/>
</dbReference>
<name>A0A1Y1VZJ0_9FUNG</name>
<dbReference type="Proteomes" id="UP000193922">
    <property type="component" value="Unassembled WGS sequence"/>
</dbReference>
<keyword evidence="4" id="KW-1185">Reference proteome</keyword>
<dbReference type="PANTHER" id="PTHR22891">
    <property type="entry name" value="EUKARYOTIC TRANSLATION INITIATION FACTOR 2C"/>
    <property type="match status" value="1"/>
</dbReference>
<evidence type="ECO:0000313" key="4">
    <source>
        <dbReference type="Proteomes" id="UP000193922"/>
    </source>
</evidence>